<dbReference type="InterPro" id="IPR029058">
    <property type="entry name" value="AB_hydrolase_fold"/>
</dbReference>
<dbReference type="NCBIfam" id="NF007674">
    <property type="entry name" value="PRK10349.1"/>
    <property type="match status" value="1"/>
</dbReference>
<feature type="domain" description="AB hydrolase-1" evidence="7">
    <location>
        <begin position="15"/>
        <end position="242"/>
    </location>
</feature>
<evidence type="ECO:0000256" key="6">
    <source>
        <dbReference type="HAMAP-Rule" id="MF_01260"/>
    </source>
</evidence>
<reference evidence="8 9" key="1">
    <citation type="journal article" date="2010" name="J. Bacteriol.">
        <title>Complete genome sequence of Enterobacter cloacae subsp. cloacae type strain ATCC 13047.</title>
        <authorList>
            <person name="Ren Y."/>
            <person name="Ren Y."/>
            <person name="Zhou Z."/>
            <person name="Guo X."/>
            <person name="Li Y."/>
            <person name="Feng L."/>
            <person name="Wang L."/>
        </authorList>
    </citation>
    <scope>NUCLEOTIDE SEQUENCE [LARGE SCALE GENOMIC DNA]</scope>
    <source>
        <strain evidence="9">ATCC 13047 / DSM 30054 / NBRC 13535 / NCTC 10005 / WDCM 00083 / NCDC 279-56</strain>
    </source>
</reference>
<keyword evidence="9" id="KW-1185">Reference proteome</keyword>
<dbReference type="OrthoDB" id="9780744at2"/>
<feature type="active site" evidence="6">
    <location>
        <position position="235"/>
    </location>
</feature>
<dbReference type="AlphaFoldDB" id="A0A0H3CSS3"/>
<feature type="binding site" evidence="6">
    <location>
        <position position="235"/>
    </location>
    <ligand>
        <name>substrate</name>
    </ligand>
</feature>
<dbReference type="KEGG" id="enc:ECL_04776"/>
<dbReference type="InterPro" id="IPR000073">
    <property type="entry name" value="AB_hydrolase_1"/>
</dbReference>
<evidence type="ECO:0000256" key="2">
    <source>
        <dbReference type="ARBA" id="ARBA00022487"/>
    </source>
</evidence>
<dbReference type="Gene3D" id="3.40.50.1820">
    <property type="entry name" value="alpha/beta hydrolase"/>
    <property type="match status" value="1"/>
</dbReference>
<evidence type="ECO:0000256" key="1">
    <source>
        <dbReference type="ARBA" id="ARBA00004496"/>
    </source>
</evidence>
<feature type="active site" description="Nucleophile" evidence="6">
    <location>
        <position position="82"/>
    </location>
</feature>
<dbReference type="PANTHER" id="PTHR43194:SF5">
    <property type="entry name" value="PIMELOYL-[ACYL-CARRIER PROTEIN] METHYL ESTER ESTERASE"/>
    <property type="match status" value="1"/>
</dbReference>
<comment type="similarity">
    <text evidence="6">Belongs to the AB hydrolase superfamily. Carboxylesterase BioH family.</text>
</comment>
<evidence type="ECO:0000259" key="7">
    <source>
        <dbReference type="Pfam" id="PF00561"/>
    </source>
</evidence>
<dbReference type="EC" id="3.1.1.85" evidence="6"/>
<feature type="active site" evidence="6">
    <location>
        <position position="207"/>
    </location>
</feature>
<comment type="subcellular location">
    <subcellularLocation>
        <location evidence="1 6">Cytoplasm</location>
    </subcellularLocation>
</comment>
<dbReference type="GO" id="GO:0090499">
    <property type="term" value="F:pimelyl-[acyl-carrier protein] methyl ester esterase activity"/>
    <property type="evidence" value="ECO:0007669"/>
    <property type="project" value="UniProtKB-EC"/>
</dbReference>
<dbReference type="InterPro" id="IPR050228">
    <property type="entry name" value="Carboxylesterase_BioH"/>
</dbReference>
<dbReference type="STRING" id="716541.ECL_04776"/>
<dbReference type="HOGENOM" id="CLU_020336_12_2_6"/>
<keyword evidence="3 6" id="KW-0963">Cytoplasm</keyword>
<evidence type="ECO:0000256" key="4">
    <source>
        <dbReference type="ARBA" id="ARBA00022756"/>
    </source>
</evidence>
<dbReference type="HAMAP" id="MF_01260">
    <property type="entry name" value="Carboxylester"/>
    <property type="match status" value="1"/>
</dbReference>
<keyword evidence="4 6" id="KW-0093">Biotin biosynthesis</keyword>
<dbReference type="GO" id="GO:0005737">
    <property type="term" value="C:cytoplasm"/>
    <property type="evidence" value="ECO:0007669"/>
    <property type="project" value="UniProtKB-SubCell"/>
</dbReference>
<feature type="binding site" evidence="6">
    <location>
        <position position="22"/>
    </location>
    <ligand>
        <name>substrate</name>
    </ligand>
</feature>
<gene>
    <name evidence="6" type="primary">bioH</name>
    <name evidence="8" type="ordered locus">ECL_04776</name>
</gene>
<dbReference type="GO" id="GO:0009102">
    <property type="term" value="P:biotin biosynthetic process"/>
    <property type="evidence" value="ECO:0007669"/>
    <property type="project" value="UniProtKB-UniRule"/>
</dbReference>
<dbReference type="InterPro" id="IPR010076">
    <property type="entry name" value="BioH"/>
</dbReference>
<dbReference type="EMBL" id="CP001918">
    <property type="protein sequence ID" value="ADF64303.1"/>
    <property type="molecule type" value="Genomic_DNA"/>
</dbReference>
<dbReference type="EnsemblBacteria" id="ADF64303">
    <property type="protein sequence ID" value="ADF64303"/>
    <property type="gene ID" value="ECL_04776"/>
</dbReference>
<evidence type="ECO:0000313" key="9">
    <source>
        <dbReference type="Proteomes" id="UP000002363"/>
    </source>
</evidence>
<comment type="pathway">
    <text evidence="6">Cofactor biosynthesis; biotin biosynthesis.</text>
</comment>
<dbReference type="SUPFAM" id="SSF53474">
    <property type="entry name" value="alpha/beta-Hydrolases"/>
    <property type="match status" value="1"/>
</dbReference>
<dbReference type="PATRIC" id="fig|716541.4.peg.4924"/>
<comment type="catalytic activity">
    <reaction evidence="6">
        <text>6-carboxyhexanoyl-[ACP] methyl ester + H2O = 6-carboxyhexanoyl-[ACP] + methanol + H(+)</text>
        <dbReference type="Rhea" id="RHEA:42700"/>
        <dbReference type="Rhea" id="RHEA-COMP:9955"/>
        <dbReference type="Rhea" id="RHEA-COMP:10186"/>
        <dbReference type="ChEBI" id="CHEBI:15377"/>
        <dbReference type="ChEBI" id="CHEBI:15378"/>
        <dbReference type="ChEBI" id="CHEBI:17790"/>
        <dbReference type="ChEBI" id="CHEBI:78846"/>
        <dbReference type="ChEBI" id="CHEBI:82735"/>
        <dbReference type="EC" id="3.1.1.85"/>
    </reaction>
</comment>
<sequence>MKTLWWQTVGTGNRHLVLLHGWGLNAEVWHCVNEELASHFTLHLVDLPGFGRSCGYGAMSLDEMAQQVLAAAPQQAIWLGWSLGGLVASEVALTNPERVQALVTVASSPNFSAQEEWPGIKPDVLSNFQRQLSEDYQRTVERFLALQTMGTESARKDARLLKQTVLSLPMPDVEVLNGGLELLKTVDLREPLTALAVPHLRIYGYLDGLVPRKVVPLLDELWPESQSLTIAKAAHAPFISHPAEFCSALIAFSHEVPTTP</sequence>
<dbReference type="PANTHER" id="PTHR43194">
    <property type="entry name" value="HYDROLASE ALPHA/BETA FOLD FAMILY"/>
    <property type="match status" value="1"/>
</dbReference>
<feature type="binding site" evidence="6">
    <location>
        <begin position="82"/>
        <end position="83"/>
    </location>
    <ligand>
        <name>substrate</name>
    </ligand>
</feature>
<protein>
    <recommendedName>
        <fullName evidence="6">Pimeloyl-[acyl-carrier protein] methyl ester esterase</fullName>
        <ecNumber evidence="6">3.1.1.85</ecNumber>
    </recommendedName>
    <alternativeName>
        <fullName evidence="6">Biotin synthesis protein BioH</fullName>
    </alternativeName>
    <alternativeName>
        <fullName evidence="6">Carboxylesterase BioH</fullName>
    </alternativeName>
</protein>
<dbReference type="RefSeq" id="WP_013099094.1">
    <property type="nucleotide sequence ID" value="NC_014121.1"/>
</dbReference>
<dbReference type="NCBIfam" id="TIGR01738">
    <property type="entry name" value="bioH"/>
    <property type="match status" value="1"/>
</dbReference>
<keyword evidence="5 6" id="KW-0378">Hydrolase</keyword>
<dbReference type="Proteomes" id="UP000002363">
    <property type="component" value="Chromosome"/>
</dbReference>
<comment type="function">
    <text evidence="6">The physiological role of BioH is to remove the methyl group introduced by BioC when the pimeloyl moiety is complete. It allows to synthesize pimeloyl-ACP via the fatty acid synthetic pathway through the hydrolysis of the ester bonds of pimeloyl-ACP esters.</text>
</comment>
<name>A0A0H3CSS3_ENTCC</name>
<evidence type="ECO:0000256" key="5">
    <source>
        <dbReference type="ARBA" id="ARBA00022801"/>
    </source>
</evidence>
<dbReference type="UniPathway" id="UPA00078"/>
<accession>A0A0H3CSS3</accession>
<dbReference type="eggNOG" id="COG0596">
    <property type="taxonomic scope" value="Bacteria"/>
</dbReference>
<feature type="binding site" evidence="6">
    <location>
        <begin position="143"/>
        <end position="147"/>
    </location>
    <ligand>
        <name>substrate</name>
    </ligand>
</feature>
<evidence type="ECO:0000313" key="8">
    <source>
        <dbReference type="EMBL" id="ADF64303.1"/>
    </source>
</evidence>
<comment type="subunit">
    <text evidence="6">Monomer.</text>
</comment>
<organism evidence="8 9">
    <name type="scientific">Enterobacter cloacae subsp. cloacae (strain ATCC 13047 / DSM 30054 / NBRC 13535 / NCTC 10005 / WDCM 00083 / NCDC 279-56)</name>
    <dbReference type="NCBI Taxonomy" id="716541"/>
    <lineage>
        <taxon>Bacteria</taxon>
        <taxon>Pseudomonadati</taxon>
        <taxon>Pseudomonadota</taxon>
        <taxon>Gammaproteobacteria</taxon>
        <taxon>Enterobacterales</taxon>
        <taxon>Enterobacteriaceae</taxon>
        <taxon>Enterobacter</taxon>
        <taxon>Enterobacter cloacae complex</taxon>
    </lineage>
</organism>
<dbReference type="FunFam" id="3.40.50.1820:FF:000045">
    <property type="entry name" value="Pimeloyl-[acyl-carrier protein] methyl ester esterase"/>
    <property type="match status" value="1"/>
</dbReference>
<proteinExistence type="inferred from homology"/>
<evidence type="ECO:0000256" key="3">
    <source>
        <dbReference type="ARBA" id="ARBA00022490"/>
    </source>
</evidence>
<dbReference type="Pfam" id="PF00561">
    <property type="entry name" value="Abhydrolase_1"/>
    <property type="match status" value="1"/>
</dbReference>
<keyword evidence="2 6" id="KW-0719">Serine esterase</keyword>